<sequence>MAERYGGRYSPGDGKRAPAAPKPARRAVRASGKAGLLFAAPVPLVISAFFRDPVGLAQNLVAFGLLIGAAWLTREGLRAEAEYDARKVARKPGIPRKIFGAVLIGAGLAVAGYAPEASLLNPAIFAGLGLVLHFLAFGPDPLRDKGAEGVDAFQSDRVARAVDEAEKHLKAMQDAILRANNRNLEKRVQRFQATVREMFRTIENDPRDLTAARKYLSVYLLGARDATVKFADLYARTGDDGARADYEALLDDLEANFSAQTEKLLSDNRTDLDIEIEVLRDRLAREGVRPE</sequence>
<accession>A0AAE3NRY1</accession>
<feature type="transmembrane region" description="Helical" evidence="3">
    <location>
        <begin position="94"/>
        <end position="113"/>
    </location>
</feature>
<dbReference type="AlphaFoldDB" id="A0AAE3NRY1"/>
<evidence type="ECO:0000313" key="4">
    <source>
        <dbReference type="EMBL" id="MDF0603183.1"/>
    </source>
</evidence>
<feature type="coiled-coil region" evidence="1">
    <location>
        <begin position="162"/>
        <end position="201"/>
    </location>
</feature>
<keyword evidence="3" id="KW-1133">Transmembrane helix</keyword>
<keyword evidence="3" id="KW-0472">Membrane</keyword>
<comment type="caution">
    <text evidence="4">The sequence shown here is derived from an EMBL/GenBank/DDBJ whole genome shotgun (WGS) entry which is preliminary data.</text>
</comment>
<dbReference type="Proteomes" id="UP001220964">
    <property type="component" value="Unassembled WGS sequence"/>
</dbReference>
<evidence type="ECO:0000256" key="1">
    <source>
        <dbReference type="SAM" id="Coils"/>
    </source>
</evidence>
<feature type="region of interest" description="Disordered" evidence="2">
    <location>
        <begin position="1"/>
        <end position="23"/>
    </location>
</feature>
<reference evidence="4" key="1">
    <citation type="submission" date="2023-03" db="EMBL/GenBank/DDBJ databases">
        <title>Multiphase analysis and comparison of six strains from genera Psychromarinibacter, Lutimaribacter, and Maritimibacter, including a novel species: Psychromarinibacter sediminicola sp. nov.</title>
        <authorList>
            <person name="Wang Y.-H."/>
            <person name="Ye M.-Q."/>
            <person name="Du Z.-J."/>
        </authorList>
    </citation>
    <scope>NUCLEOTIDE SEQUENCE</scope>
    <source>
        <strain evidence="4">C21-152</strain>
    </source>
</reference>
<keyword evidence="1" id="KW-0175">Coiled coil</keyword>
<evidence type="ECO:0000256" key="3">
    <source>
        <dbReference type="SAM" id="Phobius"/>
    </source>
</evidence>
<keyword evidence="3" id="KW-0812">Transmembrane</keyword>
<feature type="transmembrane region" description="Helical" evidence="3">
    <location>
        <begin position="34"/>
        <end position="50"/>
    </location>
</feature>
<gene>
    <name evidence="4" type="ORF">P1J78_20775</name>
</gene>
<proteinExistence type="predicted"/>
<feature type="transmembrane region" description="Helical" evidence="3">
    <location>
        <begin position="56"/>
        <end position="73"/>
    </location>
</feature>
<organism evidence="4 5">
    <name type="scientific">Psychromarinibacter sediminicola</name>
    <dbReference type="NCBI Taxonomy" id="3033385"/>
    <lineage>
        <taxon>Bacteria</taxon>
        <taxon>Pseudomonadati</taxon>
        <taxon>Pseudomonadota</taxon>
        <taxon>Alphaproteobacteria</taxon>
        <taxon>Rhodobacterales</taxon>
        <taxon>Paracoccaceae</taxon>
        <taxon>Psychromarinibacter</taxon>
    </lineage>
</organism>
<protein>
    <submittedName>
        <fullName evidence="4">5-bromo-4-chloroindolyl phosphate hydrolysis family protein</fullName>
    </submittedName>
</protein>
<name>A0AAE3NRY1_9RHOB</name>
<evidence type="ECO:0000256" key="2">
    <source>
        <dbReference type="SAM" id="MobiDB-lite"/>
    </source>
</evidence>
<dbReference type="Pfam" id="PF10112">
    <property type="entry name" value="Halogen_Hydrol"/>
    <property type="match status" value="1"/>
</dbReference>
<dbReference type="EMBL" id="JARGYC010000079">
    <property type="protein sequence ID" value="MDF0603183.1"/>
    <property type="molecule type" value="Genomic_DNA"/>
</dbReference>
<dbReference type="InterPro" id="IPR018770">
    <property type="entry name" value="ChloroindolylP_hydrolase"/>
</dbReference>
<evidence type="ECO:0000313" key="5">
    <source>
        <dbReference type="Proteomes" id="UP001220964"/>
    </source>
</evidence>
<dbReference type="RefSeq" id="WP_275569306.1">
    <property type="nucleotide sequence ID" value="NZ_JARGYC010000079.1"/>
</dbReference>
<keyword evidence="5" id="KW-1185">Reference proteome</keyword>